<feature type="domain" description="Plant bHLH transcription factor ACT-like" evidence="7">
    <location>
        <begin position="79"/>
        <end position="152"/>
    </location>
</feature>
<dbReference type="PANTHER" id="PTHR45959:SF2">
    <property type="entry name" value="BHLH TRANSCRIPTION FACTOR"/>
    <property type="match status" value="1"/>
</dbReference>
<evidence type="ECO:0000256" key="3">
    <source>
        <dbReference type="ARBA" id="ARBA00023015"/>
    </source>
</evidence>
<comment type="caution">
    <text evidence="8">The sequence shown here is derived from an EMBL/GenBank/DDBJ whole genome shotgun (WGS) entry which is preliminary data.</text>
</comment>
<keyword evidence="9" id="KW-1185">Reference proteome</keyword>
<gene>
    <name evidence="8" type="ORF">LUZ61_016583</name>
</gene>
<dbReference type="InterPro" id="IPR036638">
    <property type="entry name" value="HLH_DNA-bd_sf"/>
</dbReference>
<keyword evidence="3" id="KW-0805">Transcription regulation</keyword>
<dbReference type="Proteomes" id="UP001210211">
    <property type="component" value="Unassembled WGS sequence"/>
</dbReference>
<organism evidence="8 9">
    <name type="scientific">Rhynchospora tenuis</name>
    <dbReference type="NCBI Taxonomy" id="198213"/>
    <lineage>
        <taxon>Eukaryota</taxon>
        <taxon>Viridiplantae</taxon>
        <taxon>Streptophyta</taxon>
        <taxon>Embryophyta</taxon>
        <taxon>Tracheophyta</taxon>
        <taxon>Spermatophyta</taxon>
        <taxon>Magnoliopsida</taxon>
        <taxon>Liliopsida</taxon>
        <taxon>Poales</taxon>
        <taxon>Cyperaceae</taxon>
        <taxon>Cyperoideae</taxon>
        <taxon>Rhynchosporeae</taxon>
        <taxon>Rhynchospora</taxon>
    </lineage>
</organism>
<evidence type="ECO:0000313" key="8">
    <source>
        <dbReference type="EMBL" id="KAJ3687419.1"/>
    </source>
</evidence>
<feature type="coiled-coil region" evidence="6">
    <location>
        <begin position="7"/>
        <end position="34"/>
    </location>
</feature>
<dbReference type="Gene3D" id="4.10.280.10">
    <property type="entry name" value="Helix-loop-helix DNA-binding domain"/>
    <property type="match status" value="1"/>
</dbReference>
<dbReference type="Pfam" id="PF22754">
    <property type="entry name" value="bHLH-TF_ACT-like_plant"/>
    <property type="match status" value="1"/>
</dbReference>
<comment type="similarity">
    <text evidence="2">Belongs to the bHLH protein family.</text>
</comment>
<keyword evidence="4" id="KW-0804">Transcription</keyword>
<evidence type="ECO:0000313" key="9">
    <source>
        <dbReference type="Proteomes" id="UP001210211"/>
    </source>
</evidence>
<evidence type="ECO:0000256" key="2">
    <source>
        <dbReference type="ARBA" id="ARBA00005510"/>
    </source>
</evidence>
<proteinExistence type="inferred from homology"/>
<dbReference type="AlphaFoldDB" id="A0AAD5Z5U1"/>
<dbReference type="InterPro" id="IPR052610">
    <property type="entry name" value="bHLH_transcription_regulator"/>
</dbReference>
<name>A0AAD5Z5U1_9POAL</name>
<dbReference type="GO" id="GO:0005634">
    <property type="term" value="C:nucleus"/>
    <property type="evidence" value="ECO:0007669"/>
    <property type="project" value="UniProtKB-SubCell"/>
</dbReference>
<comment type="subcellular location">
    <subcellularLocation>
        <location evidence="1">Nucleus</location>
    </subcellularLocation>
</comment>
<protein>
    <recommendedName>
        <fullName evidence="7">Plant bHLH transcription factor ACT-like domain-containing protein</fullName>
    </recommendedName>
</protein>
<dbReference type="EMBL" id="JAMRDG010000002">
    <property type="protein sequence ID" value="KAJ3687419.1"/>
    <property type="molecule type" value="Genomic_DNA"/>
</dbReference>
<keyword evidence="5" id="KW-0539">Nucleus</keyword>
<dbReference type="GO" id="GO:0046983">
    <property type="term" value="F:protein dimerization activity"/>
    <property type="evidence" value="ECO:0007669"/>
    <property type="project" value="InterPro"/>
</dbReference>
<evidence type="ECO:0000256" key="1">
    <source>
        <dbReference type="ARBA" id="ARBA00004123"/>
    </source>
</evidence>
<keyword evidence="6" id="KW-0175">Coiled coil</keyword>
<sequence length="156" mass="17211">MDKASVLGDAIKYLKQLQDKVQDLEVRATKQTVESAVIVKKSNLLYDEDNNDADNKSCSNDSFNTQGNTLKGLPEIEAKISEQTVLIKIHCENHKGSLVKVLAEIEALGLSITSTNMTPFAGASLHIIALAQVDEKFSMNVKDLVKKLNQAFKQFM</sequence>
<dbReference type="PANTHER" id="PTHR45959">
    <property type="entry name" value="BHLH TRANSCRIPTION FACTOR"/>
    <property type="match status" value="1"/>
</dbReference>
<dbReference type="InterPro" id="IPR054502">
    <property type="entry name" value="bHLH-TF_ACT-like_plant"/>
</dbReference>
<evidence type="ECO:0000256" key="6">
    <source>
        <dbReference type="SAM" id="Coils"/>
    </source>
</evidence>
<evidence type="ECO:0000256" key="5">
    <source>
        <dbReference type="ARBA" id="ARBA00023242"/>
    </source>
</evidence>
<evidence type="ECO:0000256" key="4">
    <source>
        <dbReference type="ARBA" id="ARBA00023163"/>
    </source>
</evidence>
<evidence type="ECO:0000259" key="7">
    <source>
        <dbReference type="Pfam" id="PF22754"/>
    </source>
</evidence>
<accession>A0AAD5Z5U1</accession>
<reference evidence="8 9" key="1">
    <citation type="journal article" date="2022" name="Cell">
        <title>Repeat-based holocentromeres influence genome architecture and karyotype evolution.</title>
        <authorList>
            <person name="Hofstatter P.G."/>
            <person name="Thangavel G."/>
            <person name="Lux T."/>
            <person name="Neumann P."/>
            <person name="Vondrak T."/>
            <person name="Novak P."/>
            <person name="Zhang M."/>
            <person name="Costa L."/>
            <person name="Castellani M."/>
            <person name="Scott A."/>
            <person name="Toegelov H."/>
            <person name="Fuchs J."/>
            <person name="Mata-Sucre Y."/>
            <person name="Dias Y."/>
            <person name="Vanzela A.L.L."/>
            <person name="Huettel B."/>
            <person name="Almeida C.C.S."/>
            <person name="Simkova H."/>
            <person name="Souza G."/>
            <person name="Pedrosa-Harand A."/>
            <person name="Macas J."/>
            <person name="Mayer K.F.X."/>
            <person name="Houben A."/>
            <person name="Marques A."/>
        </authorList>
    </citation>
    <scope>NUCLEOTIDE SEQUENCE [LARGE SCALE GENOMIC DNA]</scope>
    <source>
        <strain evidence="8">RhyTen1mFocal</strain>
    </source>
</reference>